<protein>
    <submittedName>
        <fullName evidence="3">Uncharacterized protein</fullName>
    </submittedName>
</protein>
<name>A0A7W6C9M7_9HYPH</name>
<evidence type="ECO:0000256" key="2">
    <source>
        <dbReference type="SAM" id="SignalP"/>
    </source>
</evidence>
<dbReference type="Pfam" id="PF14247">
    <property type="entry name" value="DUF4344"/>
    <property type="match status" value="1"/>
</dbReference>
<dbReference type="EMBL" id="JACIDV010000016">
    <property type="protein sequence ID" value="MBB3948237.1"/>
    <property type="molecule type" value="Genomic_DNA"/>
</dbReference>
<feature type="region of interest" description="Disordered" evidence="1">
    <location>
        <begin position="273"/>
        <end position="296"/>
    </location>
</feature>
<feature type="signal peptide" evidence="2">
    <location>
        <begin position="1"/>
        <end position="25"/>
    </location>
</feature>
<comment type="caution">
    <text evidence="3">The sequence shown here is derived from an EMBL/GenBank/DDBJ whole genome shotgun (WGS) entry which is preliminary data.</text>
</comment>
<evidence type="ECO:0000313" key="4">
    <source>
        <dbReference type="Proteomes" id="UP000565286"/>
    </source>
</evidence>
<proteinExistence type="predicted"/>
<reference evidence="3 4" key="1">
    <citation type="submission" date="2020-08" db="EMBL/GenBank/DDBJ databases">
        <title>Genomic Encyclopedia of Type Strains, Phase IV (KMG-IV): sequencing the most valuable type-strain genomes for metagenomic binning, comparative biology and taxonomic classification.</title>
        <authorList>
            <person name="Goeker M."/>
        </authorList>
    </citation>
    <scope>NUCLEOTIDE SEQUENCE [LARGE SCALE GENOMIC DNA]</scope>
    <source>
        <strain evidence="3 4">DSM 26438</strain>
    </source>
</reference>
<keyword evidence="4" id="KW-1185">Reference proteome</keyword>
<accession>A0A7W6C9M7</accession>
<feature type="chain" id="PRO_5030893352" evidence="2">
    <location>
        <begin position="26"/>
        <end position="296"/>
    </location>
</feature>
<sequence>MPMLRRLITVSLVTVFSLLSPVAHAQTAPALDDLSDEQLQQTVNFVIGNAIFGLYHEASRMLISDLSLPQTEAGNDGADQLAATMMLEANEEWLDTAIVNATDSWYLARSGQALPDHNAPLYSSLVPNTARDRQMACLMVGKDAGGYGDLADMMGLPKDDWKACETAYPQTVSRWNEALKPYVAKAGTTKFVANYEPVRDPFLDIYATIVKESKVLDLIARSFDGYRLKGDVKLTARSCGRPDIYWSEEKREITYCYEIAKFHGELIAGHLSAGGSEKESGPAQEIPTAVNLGQEL</sequence>
<dbReference type="Proteomes" id="UP000565286">
    <property type="component" value="Unassembled WGS sequence"/>
</dbReference>
<dbReference type="AlphaFoldDB" id="A0A7W6C9M7"/>
<keyword evidence="2" id="KW-0732">Signal</keyword>
<evidence type="ECO:0000313" key="3">
    <source>
        <dbReference type="EMBL" id="MBB3948237.1"/>
    </source>
</evidence>
<organism evidence="3 4">
    <name type="scientific">Rhizobium skierniewicense</name>
    <dbReference type="NCBI Taxonomy" id="984260"/>
    <lineage>
        <taxon>Bacteria</taxon>
        <taxon>Pseudomonadati</taxon>
        <taxon>Pseudomonadota</taxon>
        <taxon>Alphaproteobacteria</taxon>
        <taxon>Hyphomicrobiales</taxon>
        <taxon>Rhizobiaceae</taxon>
        <taxon>Rhizobium/Agrobacterium group</taxon>
        <taxon>Rhizobium</taxon>
    </lineage>
</organism>
<gene>
    <name evidence="3" type="ORF">GGQ73_004213</name>
</gene>
<dbReference type="InterPro" id="IPR025644">
    <property type="entry name" value="DUF4344"/>
</dbReference>
<dbReference type="RefSeq" id="WP_234911046.1">
    <property type="nucleotide sequence ID" value="NZ_JACIDV010000016.1"/>
</dbReference>
<evidence type="ECO:0000256" key="1">
    <source>
        <dbReference type="SAM" id="MobiDB-lite"/>
    </source>
</evidence>